<keyword evidence="1" id="KW-0732">Signal</keyword>
<feature type="chain" id="PRO_5038569600" evidence="1">
    <location>
        <begin position="20"/>
        <end position="308"/>
    </location>
</feature>
<accession>A0A838CQT9</accession>
<keyword evidence="3" id="KW-1185">Reference proteome</keyword>
<protein>
    <submittedName>
        <fullName evidence="2">DUF4367 domain-containing protein</fullName>
    </submittedName>
</protein>
<evidence type="ECO:0000313" key="3">
    <source>
        <dbReference type="Proteomes" id="UP000571017"/>
    </source>
</evidence>
<evidence type="ECO:0000256" key="1">
    <source>
        <dbReference type="SAM" id="SignalP"/>
    </source>
</evidence>
<dbReference type="EMBL" id="JACEFG010000001">
    <property type="protein sequence ID" value="MBA2174233.1"/>
    <property type="molecule type" value="Genomic_DNA"/>
</dbReference>
<dbReference type="PROSITE" id="PS51257">
    <property type="entry name" value="PROKAR_LIPOPROTEIN"/>
    <property type="match status" value="1"/>
</dbReference>
<name>A0A838CQT9_9BACI</name>
<sequence length="308" mass="34890">MFKKILFIVLAFLVTVGCASNQSSGDQTTEENTTDENTVKQDVTMVLEQMFSGPDEELTQYHEEDNYEAISNYYTEKFEPYFTEDYMEAAINTNLLNSFHQKAYGNDVKMEISTMSVEQSEDTETAYDFESQIDVSNGETAGVSGRVNTNEEGNITRIHYIEIESLLNSFDTAVEIEEGLFEYDRSRLVSRTGDEAFQPKYPTIMPFEVNGVEIQPGAMKQKDTVLNFIFHAETEETMKLMTVKDGDISYDDVETEEVLMGDLTGQYAGVEGETQRLIWTDGSITYELKGNVEDLSKEDLTTIAESFE</sequence>
<reference evidence="2 3" key="1">
    <citation type="journal article" date="2004" name="Extremophiles">
        <title>Halobacillus locisalis sp. nov., a halophilic bacterium isolated from a marine solar saltern of the Yellow Sea in Korea.</title>
        <authorList>
            <person name="Yoon J.H."/>
            <person name="Kang K.H."/>
            <person name="Oh T.K."/>
            <person name="Park Y.H."/>
        </authorList>
    </citation>
    <scope>NUCLEOTIDE SEQUENCE [LARGE SCALE GENOMIC DNA]</scope>
    <source>
        <strain evidence="2 3">KCTC 3788</strain>
    </source>
</reference>
<organism evidence="2 3">
    <name type="scientific">Halobacillus locisalis</name>
    <dbReference type="NCBI Taxonomy" id="220753"/>
    <lineage>
        <taxon>Bacteria</taxon>
        <taxon>Bacillati</taxon>
        <taxon>Bacillota</taxon>
        <taxon>Bacilli</taxon>
        <taxon>Bacillales</taxon>
        <taxon>Bacillaceae</taxon>
        <taxon>Halobacillus</taxon>
    </lineage>
</organism>
<dbReference type="AlphaFoldDB" id="A0A838CQT9"/>
<proteinExistence type="predicted"/>
<dbReference type="RefSeq" id="WP_181471241.1">
    <property type="nucleotide sequence ID" value="NZ_JACEFG010000001.1"/>
</dbReference>
<evidence type="ECO:0000313" key="2">
    <source>
        <dbReference type="EMBL" id="MBA2174233.1"/>
    </source>
</evidence>
<gene>
    <name evidence="2" type="ORF">H0266_04875</name>
</gene>
<feature type="signal peptide" evidence="1">
    <location>
        <begin position="1"/>
        <end position="19"/>
    </location>
</feature>
<comment type="caution">
    <text evidence="2">The sequence shown here is derived from an EMBL/GenBank/DDBJ whole genome shotgun (WGS) entry which is preliminary data.</text>
</comment>
<dbReference type="Proteomes" id="UP000571017">
    <property type="component" value="Unassembled WGS sequence"/>
</dbReference>